<evidence type="ECO:0000313" key="3">
    <source>
        <dbReference type="Proteomes" id="UP000018877"/>
    </source>
</evidence>
<gene>
    <name evidence="2" type="ORF">BAVI_09761</name>
</gene>
<sequence>MSGKKVLIIGATGLVGHAALKHFSTQEDCNVISVSRRTPEQSYGAKHISVDLNNEKQCSEVFGSMNDITHIVYSALYEKPDDLISGWVDQEQIDTNSRMLRNVFEPLERSSKDLKHVTLMQGAKAYGVHVKSIQNPAREGKSEMYEQPNFYWLQEDYIKEKQKGKDWNWTIFRPAVIFGESIGSPMNLLTAFGVYAALLKEEGKPLHFPGGVETILVATDVDLLARAIAWAGESEKAEGEAFNITNGDVFVWSTLWPTLAETLGMEPGEHVPLSLTEEIPKREVEWRHICEKHNLVAPGIKDFVGLSVEFADRYFAYGQREMRYPPLYSDIKLRQAGFHECIDTEEMFIKWLKLFQEKRLLPQN</sequence>
<comment type="caution">
    <text evidence="2">The sequence shown here is derived from an EMBL/GenBank/DDBJ whole genome shotgun (WGS) entry which is preliminary data.</text>
</comment>
<dbReference type="EMBL" id="ALAN01000059">
    <property type="protein sequence ID" value="ETI69038.1"/>
    <property type="molecule type" value="Genomic_DNA"/>
</dbReference>
<organism evidence="2 3">
    <name type="scientific">Neobacillus vireti LMG 21834</name>
    <dbReference type="NCBI Taxonomy" id="1131730"/>
    <lineage>
        <taxon>Bacteria</taxon>
        <taxon>Bacillati</taxon>
        <taxon>Bacillota</taxon>
        <taxon>Bacilli</taxon>
        <taxon>Bacillales</taxon>
        <taxon>Bacillaceae</taxon>
        <taxon>Neobacillus</taxon>
    </lineage>
</organism>
<reference evidence="2 3" key="1">
    <citation type="journal article" date="2014" name="Environ. Microbiol.">
        <title>The nitrate-ammonifying and nosZ-carrying bacterium Bacillus vireti is a potent source and sink for nitric and nitrous oxide under high nitrate conditions.</title>
        <authorList>
            <person name="Mania D."/>
            <person name="Heylen K."/>
            <person name="van Spanning R.J."/>
            <person name="Frostegard A."/>
        </authorList>
    </citation>
    <scope>NUCLEOTIDE SEQUENCE [LARGE SCALE GENOMIC DNA]</scope>
    <source>
        <strain evidence="2 3">LMG 21834</strain>
    </source>
</reference>
<dbReference type="InterPro" id="IPR036291">
    <property type="entry name" value="NAD(P)-bd_dom_sf"/>
</dbReference>
<dbReference type="RefSeq" id="WP_024028152.1">
    <property type="nucleotide sequence ID" value="NZ_ALAN01000059.1"/>
</dbReference>
<dbReference type="PANTHER" id="PTHR32487">
    <property type="entry name" value="3-OXO-DELTA(4,5)-STEROID 5-BETA-REDUCTASE"/>
    <property type="match status" value="1"/>
</dbReference>
<dbReference type="Pfam" id="PF22917">
    <property type="entry name" value="PRISE"/>
    <property type="match status" value="1"/>
</dbReference>
<dbReference type="SUPFAM" id="SSF51735">
    <property type="entry name" value="NAD(P)-binding Rossmann-fold domains"/>
    <property type="match status" value="1"/>
</dbReference>
<proteinExistence type="predicted"/>
<dbReference type="InterPro" id="IPR055222">
    <property type="entry name" value="PRISE-like_Rossmann-fold"/>
</dbReference>
<evidence type="ECO:0000259" key="1">
    <source>
        <dbReference type="Pfam" id="PF22917"/>
    </source>
</evidence>
<dbReference type="CDD" id="cd08948">
    <property type="entry name" value="5beta-POR_like_SDR_a"/>
    <property type="match status" value="1"/>
</dbReference>
<keyword evidence="3" id="KW-1185">Reference proteome</keyword>
<dbReference type="Gene3D" id="3.40.50.720">
    <property type="entry name" value="NAD(P)-binding Rossmann-like Domain"/>
    <property type="match status" value="1"/>
</dbReference>
<accession>A0AB94IQ09</accession>
<protein>
    <submittedName>
        <fullName evidence="2">NAD-dependent epimerase/dehydratase</fullName>
    </submittedName>
</protein>
<dbReference type="AlphaFoldDB" id="A0AB94IQ09"/>
<feature type="domain" description="PRISE-like Rossmann-fold" evidence="1">
    <location>
        <begin position="65"/>
        <end position="266"/>
    </location>
</feature>
<name>A0AB94IQ09_9BACI</name>
<dbReference type="PANTHER" id="PTHR32487:SF0">
    <property type="entry name" value="3-OXO-DELTA(4,5)-STEROID 5-BETA-REDUCTASE"/>
    <property type="match status" value="1"/>
</dbReference>
<dbReference type="Proteomes" id="UP000018877">
    <property type="component" value="Unassembled WGS sequence"/>
</dbReference>
<evidence type="ECO:0000313" key="2">
    <source>
        <dbReference type="EMBL" id="ETI69038.1"/>
    </source>
</evidence>